<dbReference type="EMBL" id="CM055100">
    <property type="protein sequence ID" value="KAJ7543739.1"/>
    <property type="molecule type" value="Genomic_DNA"/>
</dbReference>
<evidence type="ECO:0000313" key="2">
    <source>
        <dbReference type="Proteomes" id="UP001162992"/>
    </source>
</evidence>
<comment type="caution">
    <text evidence="1">The sequence shown here is derived from an EMBL/GenBank/DDBJ whole genome shotgun (WGS) entry which is preliminary data.</text>
</comment>
<name>A0ACC2CP57_DIPCM</name>
<sequence length="219" mass="24860">MNVAEEALLKELFFPGLQKRELIFEHTTQLSWHLPTVQLLNIWKSQAAKVTVLMRWQTREVMEICICLEDIFDAMPSTSQTRLVLVGAKASSKSVGAEGNSDTQKASKADLTNDKQSLIALECFRGEVNRHDVKKLKVSIRDNPDIQIEDRPMATLEISLQVLQQKPVTVSSVSHHWQVNETGMNNIQCCMFLAKCASLDLTFKRIRVNKLVNCNFLLF</sequence>
<evidence type="ECO:0000313" key="1">
    <source>
        <dbReference type="EMBL" id="KAJ7543739.1"/>
    </source>
</evidence>
<proteinExistence type="predicted"/>
<accession>A0ACC2CP57</accession>
<organism evidence="1 2">
    <name type="scientific">Diphasiastrum complanatum</name>
    <name type="common">Issler's clubmoss</name>
    <name type="synonym">Lycopodium complanatum</name>
    <dbReference type="NCBI Taxonomy" id="34168"/>
    <lineage>
        <taxon>Eukaryota</taxon>
        <taxon>Viridiplantae</taxon>
        <taxon>Streptophyta</taxon>
        <taxon>Embryophyta</taxon>
        <taxon>Tracheophyta</taxon>
        <taxon>Lycopodiopsida</taxon>
        <taxon>Lycopodiales</taxon>
        <taxon>Lycopodiaceae</taxon>
        <taxon>Lycopodioideae</taxon>
        <taxon>Diphasiastrum</taxon>
    </lineage>
</organism>
<dbReference type="Proteomes" id="UP001162992">
    <property type="component" value="Chromosome 9"/>
</dbReference>
<reference evidence="2" key="1">
    <citation type="journal article" date="2024" name="Proc. Natl. Acad. Sci. U.S.A.">
        <title>Extraordinary preservation of gene collinearity over three hundred million years revealed in homosporous lycophytes.</title>
        <authorList>
            <person name="Li C."/>
            <person name="Wickell D."/>
            <person name="Kuo L.Y."/>
            <person name="Chen X."/>
            <person name="Nie B."/>
            <person name="Liao X."/>
            <person name="Peng D."/>
            <person name="Ji J."/>
            <person name="Jenkins J."/>
            <person name="Williams M."/>
            <person name="Shu S."/>
            <person name="Plott C."/>
            <person name="Barry K."/>
            <person name="Rajasekar S."/>
            <person name="Grimwood J."/>
            <person name="Han X."/>
            <person name="Sun S."/>
            <person name="Hou Z."/>
            <person name="He W."/>
            <person name="Dai G."/>
            <person name="Sun C."/>
            <person name="Schmutz J."/>
            <person name="Leebens-Mack J.H."/>
            <person name="Li F.W."/>
            <person name="Wang L."/>
        </authorList>
    </citation>
    <scope>NUCLEOTIDE SEQUENCE [LARGE SCALE GENOMIC DNA]</scope>
    <source>
        <strain evidence="2">cv. PW_Plant_1</strain>
    </source>
</reference>
<gene>
    <name evidence="1" type="ORF">O6H91_09G051000</name>
</gene>
<protein>
    <submittedName>
        <fullName evidence="1">Uncharacterized protein</fullName>
    </submittedName>
</protein>
<keyword evidence="2" id="KW-1185">Reference proteome</keyword>